<feature type="region of interest" description="Disordered" evidence="1">
    <location>
        <begin position="1"/>
        <end position="95"/>
    </location>
</feature>
<reference evidence="2 3" key="1">
    <citation type="journal article" date="2020" name="ISME J.">
        <title>Comparative genomics reveals insights into cyanobacterial evolution and habitat adaptation.</title>
        <authorList>
            <person name="Chen M.Y."/>
            <person name="Teng W.K."/>
            <person name="Zhao L."/>
            <person name="Hu C.X."/>
            <person name="Zhou Y.K."/>
            <person name="Han B.P."/>
            <person name="Song L.R."/>
            <person name="Shu W.S."/>
        </authorList>
    </citation>
    <scope>NUCLEOTIDE SEQUENCE [LARGE SCALE GENOMIC DNA]</scope>
    <source>
        <strain evidence="2 3">FACHB-1050</strain>
    </source>
</reference>
<dbReference type="Proteomes" id="UP000618445">
    <property type="component" value="Unassembled WGS sequence"/>
</dbReference>
<organism evidence="2 3">
    <name type="scientific">Phormidium tenue FACHB-1050</name>
    <dbReference type="NCBI Taxonomy" id="2692857"/>
    <lineage>
        <taxon>Bacteria</taxon>
        <taxon>Bacillati</taxon>
        <taxon>Cyanobacteriota</taxon>
        <taxon>Cyanophyceae</taxon>
        <taxon>Oscillatoriophycideae</taxon>
        <taxon>Oscillatoriales</taxon>
        <taxon>Oscillatoriaceae</taxon>
        <taxon>Phormidium</taxon>
    </lineage>
</organism>
<dbReference type="Pfam" id="PF26643">
    <property type="entry name" value="Slr1339"/>
    <property type="match status" value="1"/>
</dbReference>
<proteinExistence type="predicted"/>
<keyword evidence="3" id="KW-1185">Reference proteome</keyword>
<feature type="compositionally biased region" description="Low complexity" evidence="1">
    <location>
        <begin position="48"/>
        <end position="70"/>
    </location>
</feature>
<dbReference type="EMBL" id="JACJQY010000005">
    <property type="protein sequence ID" value="MBD2316160.1"/>
    <property type="molecule type" value="Genomic_DNA"/>
</dbReference>
<protein>
    <submittedName>
        <fullName evidence="2">Uncharacterized protein</fullName>
    </submittedName>
</protein>
<name>A0ABR8C7P5_9CYAN</name>
<dbReference type="RefSeq" id="WP_190576776.1">
    <property type="nucleotide sequence ID" value="NZ_CAWPQU010000045.1"/>
</dbReference>
<dbReference type="InterPro" id="IPR058106">
    <property type="entry name" value="Slr1339"/>
</dbReference>
<dbReference type="NCBIfam" id="NF047397">
    <property type="entry name" value="slr1339_fam"/>
    <property type="match status" value="1"/>
</dbReference>
<comment type="caution">
    <text evidence="2">The sequence shown here is derived from an EMBL/GenBank/DDBJ whole genome shotgun (WGS) entry which is preliminary data.</text>
</comment>
<gene>
    <name evidence="2" type="ORF">H6G05_04765</name>
</gene>
<accession>A0ABR8C7P5</accession>
<evidence type="ECO:0000313" key="3">
    <source>
        <dbReference type="Proteomes" id="UP000618445"/>
    </source>
</evidence>
<evidence type="ECO:0000313" key="2">
    <source>
        <dbReference type="EMBL" id="MBD2316160.1"/>
    </source>
</evidence>
<evidence type="ECO:0000256" key="1">
    <source>
        <dbReference type="SAM" id="MobiDB-lite"/>
    </source>
</evidence>
<sequence length="155" mass="17191">MESLESILSDLQGKYKDPNKETNANKQHQDEPISTPPLPSQTSIPAPNSLDSLLNDLRNNSQSHSQSNSQTYAPDYTSPQVTPEALPSQPSPAIDRDLQQIADRQKAKDYEAIAKTATEWLKQLDPLGGEGLWFEEFAKNYPSRLEAAIALLQSK</sequence>